<keyword evidence="7" id="KW-1185">Reference proteome</keyword>
<dbReference type="InterPro" id="IPR027417">
    <property type="entry name" value="P-loop_NTPase"/>
</dbReference>
<proteinExistence type="predicted"/>
<dbReference type="SUPFAM" id="SSF46689">
    <property type="entry name" value="Homeodomain-like"/>
    <property type="match status" value="1"/>
</dbReference>
<dbReference type="PANTHER" id="PTHR32071">
    <property type="entry name" value="TRANSCRIPTIONAL REGULATORY PROTEIN"/>
    <property type="match status" value="1"/>
</dbReference>
<dbReference type="KEGG" id="fya:KMW28_20460"/>
<evidence type="ECO:0000256" key="1">
    <source>
        <dbReference type="ARBA" id="ARBA00022741"/>
    </source>
</evidence>
<dbReference type="EMBL" id="CP076132">
    <property type="protein sequence ID" value="QWG01972.1"/>
    <property type="molecule type" value="Genomic_DNA"/>
</dbReference>
<evidence type="ECO:0000259" key="5">
    <source>
        <dbReference type="PROSITE" id="PS50045"/>
    </source>
</evidence>
<feature type="transmembrane region" description="Helical" evidence="4">
    <location>
        <begin position="183"/>
        <end position="199"/>
    </location>
</feature>
<keyword evidence="2" id="KW-0067">ATP-binding</keyword>
<dbReference type="Gene3D" id="1.10.10.60">
    <property type="entry name" value="Homeodomain-like"/>
    <property type="match status" value="1"/>
</dbReference>
<protein>
    <submittedName>
        <fullName evidence="6">Sigma 54-interacting transcriptional regulator</fullName>
    </submittedName>
</protein>
<gene>
    <name evidence="6" type="ORF">KMW28_20460</name>
</gene>
<evidence type="ECO:0000256" key="3">
    <source>
        <dbReference type="SAM" id="Coils"/>
    </source>
</evidence>
<dbReference type="InterPro" id="IPR025662">
    <property type="entry name" value="Sigma_54_int_dom_ATP-bd_1"/>
</dbReference>
<dbReference type="InterPro" id="IPR009057">
    <property type="entry name" value="Homeodomain-like_sf"/>
</dbReference>
<dbReference type="InterPro" id="IPR002078">
    <property type="entry name" value="Sigma_54_int"/>
</dbReference>
<dbReference type="SUPFAM" id="SSF52540">
    <property type="entry name" value="P-loop containing nucleoside triphosphate hydrolases"/>
    <property type="match status" value="1"/>
</dbReference>
<reference evidence="6 7" key="1">
    <citation type="submission" date="2021-05" db="EMBL/GenBank/DDBJ databases">
        <title>Comparative genomic studies on the polysaccharide-degrading batcterial strains of the Flammeovirga genus.</title>
        <authorList>
            <person name="Zewei F."/>
            <person name="Zheng Z."/>
            <person name="Yu L."/>
            <person name="Ruyue G."/>
            <person name="Yanhong M."/>
            <person name="Yuanyuan C."/>
            <person name="Jingyan G."/>
            <person name="Wenjun H."/>
        </authorList>
    </citation>
    <scope>NUCLEOTIDE SEQUENCE [LARGE SCALE GENOMIC DNA]</scope>
    <source>
        <strain evidence="6 7">NBRC:100898</strain>
    </source>
</reference>
<sequence>MPFQLEYLNNLLVGFFLSIALIQLIIIILNKSNYINVLLFSIALLSAVFVLLSGYCHLTNDPIKHLGYYNLFFLIYLILMFLIIILTQEFNKDIKNKFFYYLAICSIVITALIHLTLKNGIVYQEILALKTLSNSTFIEDYYLPEGKINVFYPFFMVWYFISIFLYYFSILIYNYRKKEKQQVHIIISLLIIFISSNLYDSLIDIGLISSIFITDYAVIPIVILFNYEYASKITDYLKTNEKLIEANQKFSDLIESVELFIIGQDTDGKIIYLNTFTKKKYFYGMDVYGQNIKEYLVNLEKSVTQNTIITTLKVGNIKEAILSITKIKLNTSEGNLNYYIGYDITDKTLNEKQLLLTLKELEKVKNELTKENIFLKYDSNKKNNDSILQTKNKSYQKVIDEIYRIRNLSNTVLLEGETGVGKRFIANTLVKISNRKDRPFTTFNCNYQGQSSLFNFLRKSFKDGNLVEETGLIEMLDNGTLLINEVSGLSLKDQIHLYDFLASRREKSIYASNVRLIVTTSKDLKVLVEEGKFDNNLYYCLNLYSLNIPSLMNHIEDIPLLVEKFIFDACSQAGIPEMTVTLKTIKQLQSYNWPGNIRELKYVIERAVLTSPGKKLILKEVISEEPPKIENEGFKTLLETEKEHILKVLQFANWKISGKNSASVILGIKESTLRAKMKKLEIQKGK</sequence>
<feature type="domain" description="Sigma-54 factor interaction" evidence="5">
    <location>
        <begin position="388"/>
        <end position="609"/>
    </location>
</feature>
<keyword evidence="4" id="KW-0472">Membrane</keyword>
<dbReference type="AlphaFoldDB" id="A0AAX1N7H2"/>
<keyword evidence="4" id="KW-0812">Transmembrane</keyword>
<evidence type="ECO:0000313" key="7">
    <source>
        <dbReference type="Proteomes" id="UP000678679"/>
    </source>
</evidence>
<keyword evidence="1" id="KW-0547">Nucleotide-binding</keyword>
<dbReference type="PROSITE" id="PS50045">
    <property type="entry name" value="SIGMA54_INTERACT_4"/>
    <property type="match status" value="1"/>
</dbReference>
<feature type="transmembrane region" description="Helical" evidence="4">
    <location>
        <begin position="150"/>
        <end position="171"/>
    </location>
</feature>
<keyword evidence="4" id="KW-1133">Transmembrane helix</keyword>
<dbReference type="CDD" id="cd00009">
    <property type="entry name" value="AAA"/>
    <property type="match status" value="1"/>
</dbReference>
<feature type="transmembrane region" description="Helical" evidence="4">
    <location>
        <begin position="98"/>
        <end position="117"/>
    </location>
</feature>
<feature type="transmembrane region" description="Helical" evidence="4">
    <location>
        <begin position="67"/>
        <end position="86"/>
    </location>
</feature>
<evidence type="ECO:0000313" key="6">
    <source>
        <dbReference type="EMBL" id="QWG01972.1"/>
    </source>
</evidence>
<dbReference type="GO" id="GO:0006355">
    <property type="term" value="P:regulation of DNA-templated transcription"/>
    <property type="evidence" value="ECO:0007669"/>
    <property type="project" value="InterPro"/>
</dbReference>
<feature type="transmembrane region" description="Helical" evidence="4">
    <location>
        <begin position="12"/>
        <end position="30"/>
    </location>
</feature>
<name>A0AAX1N7H2_9BACT</name>
<evidence type="ECO:0000256" key="2">
    <source>
        <dbReference type="ARBA" id="ARBA00022840"/>
    </source>
</evidence>
<organism evidence="6 7">
    <name type="scientific">Flammeovirga yaeyamensis</name>
    <dbReference type="NCBI Taxonomy" id="367791"/>
    <lineage>
        <taxon>Bacteria</taxon>
        <taxon>Pseudomonadati</taxon>
        <taxon>Bacteroidota</taxon>
        <taxon>Cytophagia</taxon>
        <taxon>Cytophagales</taxon>
        <taxon>Flammeovirgaceae</taxon>
        <taxon>Flammeovirga</taxon>
    </lineage>
</organism>
<dbReference type="GO" id="GO:0005524">
    <property type="term" value="F:ATP binding"/>
    <property type="evidence" value="ECO:0007669"/>
    <property type="project" value="UniProtKB-KW"/>
</dbReference>
<dbReference type="InterPro" id="IPR058031">
    <property type="entry name" value="AAA_lid_NorR"/>
</dbReference>
<feature type="transmembrane region" description="Helical" evidence="4">
    <location>
        <begin position="37"/>
        <end position="55"/>
    </location>
</feature>
<dbReference type="Pfam" id="PF00158">
    <property type="entry name" value="Sigma54_activat"/>
    <property type="match status" value="1"/>
</dbReference>
<dbReference type="RefSeq" id="WP_169665658.1">
    <property type="nucleotide sequence ID" value="NZ_CP076132.1"/>
</dbReference>
<keyword evidence="3" id="KW-0175">Coiled coil</keyword>
<feature type="coiled-coil region" evidence="3">
    <location>
        <begin position="351"/>
        <end position="378"/>
    </location>
</feature>
<dbReference type="Proteomes" id="UP000678679">
    <property type="component" value="Chromosome 1"/>
</dbReference>
<dbReference type="Pfam" id="PF25601">
    <property type="entry name" value="AAA_lid_14"/>
    <property type="match status" value="1"/>
</dbReference>
<evidence type="ECO:0000256" key="4">
    <source>
        <dbReference type="SAM" id="Phobius"/>
    </source>
</evidence>
<dbReference type="Gene3D" id="3.40.50.300">
    <property type="entry name" value="P-loop containing nucleotide triphosphate hydrolases"/>
    <property type="match status" value="1"/>
</dbReference>
<dbReference type="PROSITE" id="PS00675">
    <property type="entry name" value="SIGMA54_INTERACT_1"/>
    <property type="match status" value="1"/>
</dbReference>
<dbReference type="Gene3D" id="1.10.8.60">
    <property type="match status" value="1"/>
</dbReference>
<accession>A0AAX1N7H2</accession>